<feature type="domain" description="Phage-Barnase-EndoU-ColicinE5/D-RelE-like nuclease" evidence="1">
    <location>
        <begin position="60"/>
        <end position="163"/>
    </location>
</feature>
<dbReference type="Pfam" id="PF18809">
    <property type="entry name" value="PBECR1"/>
    <property type="match status" value="1"/>
</dbReference>
<dbReference type="InterPro" id="IPR041092">
    <property type="entry name" value="PBECR1"/>
</dbReference>
<evidence type="ECO:0000259" key="1">
    <source>
        <dbReference type="Pfam" id="PF18809"/>
    </source>
</evidence>
<protein>
    <recommendedName>
        <fullName evidence="1">Phage-Barnase-EndoU-ColicinE5/D-RelE-like nuclease domain-containing protein</fullName>
    </recommendedName>
</protein>
<gene>
    <name evidence="2" type="ORF">C8N29_12417</name>
</gene>
<keyword evidence="3" id="KW-1185">Reference proteome</keyword>
<name>A0A2T5ITA8_9GAMM</name>
<organism evidence="2 3">
    <name type="scientific">Agitococcus lubricus</name>
    <dbReference type="NCBI Taxonomy" id="1077255"/>
    <lineage>
        <taxon>Bacteria</taxon>
        <taxon>Pseudomonadati</taxon>
        <taxon>Pseudomonadota</taxon>
        <taxon>Gammaproteobacteria</taxon>
        <taxon>Moraxellales</taxon>
        <taxon>Moraxellaceae</taxon>
        <taxon>Agitococcus</taxon>
    </lineage>
</organism>
<dbReference type="RefSeq" id="WP_107866934.1">
    <property type="nucleotide sequence ID" value="NZ_QAON01000024.1"/>
</dbReference>
<reference evidence="2 3" key="1">
    <citation type="submission" date="2018-04" db="EMBL/GenBank/DDBJ databases">
        <title>Genomic Encyclopedia of Archaeal and Bacterial Type Strains, Phase II (KMG-II): from individual species to whole genera.</title>
        <authorList>
            <person name="Goeker M."/>
        </authorList>
    </citation>
    <scope>NUCLEOTIDE SEQUENCE [LARGE SCALE GENOMIC DNA]</scope>
    <source>
        <strain evidence="2 3">DSM 5822</strain>
    </source>
</reference>
<dbReference type="OrthoDB" id="9803716at2"/>
<dbReference type="EMBL" id="QAON01000024">
    <property type="protein sequence ID" value="PTQ87095.1"/>
    <property type="molecule type" value="Genomic_DNA"/>
</dbReference>
<evidence type="ECO:0000313" key="2">
    <source>
        <dbReference type="EMBL" id="PTQ87095.1"/>
    </source>
</evidence>
<dbReference type="AlphaFoldDB" id="A0A2T5ITA8"/>
<dbReference type="Proteomes" id="UP000244223">
    <property type="component" value="Unassembled WGS sequence"/>
</dbReference>
<comment type="caution">
    <text evidence="2">The sequence shown here is derived from an EMBL/GenBank/DDBJ whole genome shotgun (WGS) entry which is preliminary data.</text>
</comment>
<accession>A0A2T5ITA8</accession>
<proteinExistence type="predicted"/>
<evidence type="ECO:0000313" key="3">
    <source>
        <dbReference type="Proteomes" id="UP000244223"/>
    </source>
</evidence>
<sequence>MNQLYLLCKPYLISYQDYIDRFDNVNHIQRSIPISDDENIQRGKSAMRYVLNNQKDVTHAMYRHDLGWIDFVWGDVGKPPTASGKRKGANGIAHILEARQRKDGLTAMQARALILKLVEVIAKGKVIRTNIVKGHENKVISYASYEATLVKDNKNEWLLSGWEVI</sequence>